<keyword evidence="5" id="KW-1185">Reference proteome</keyword>
<dbReference type="Proteomes" id="UP001596407">
    <property type="component" value="Unassembled WGS sequence"/>
</dbReference>
<comment type="caution">
    <text evidence="4">The sequence shown here is derived from an EMBL/GenBank/DDBJ whole genome shotgun (WGS) entry which is preliminary data.</text>
</comment>
<organism evidence="4 5">
    <name type="scientific">Halorussus caseinilyticus</name>
    <dbReference type="NCBI Taxonomy" id="3034025"/>
    <lineage>
        <taxon>Archaea</taxon>
        <taxon>Methanobacteriati</taxon>
        <taxon>Methanobacteriota</taxon>
        <taxon>Stenosarchaea group</taxon>
        <taxon>Halobacteria</taxon>
        <taxon>Halobacteriales</taxon>
        <taxon>Haladaptataceae</taxon>
        <taxon>Halorussus</taxon>
    </lineage>
</organism>
<dbReference type="InterPro" id="IPR009057">
    <property type="entry name" value="Homeodomain-like_sf"/>
</dbReference>
<dbReference type="InterPro" id="IPR050109">
    <property type="entry name" value="HTH-type_TetR-like_transc_reg"/>
</dbReference>
<dbReference type="SUPFAM" id="SSF48498">
    <property type="entry name" value="Tetracyclin repressor-like, C-terminal domain"/>
    <property type="match status" value="1"/>
</dbReference>
<protein>
    <submittedName>
        <fullName evidence="4">TetR/AcrR family transcriptional regulator</fullName>
    </submittedName>
</protein>
<dbReference type="Pfam" id="PF00440">
    <property type="entry name" value="TetR_N"/>
    <property type="match status" value="1"/>
</dbReference>
<dbReference type="EMBL" id="JBHSZH010000005">
    <property type="protein sequence ID" value="MFC7081182.1"/>
    <property type="molecule type" value="Genomic_DNA"/>
</dbReference>
<feature type="domain" description="HTH tetR-type" evidence="3">
    <location>
        <begin position="10"/>
        <end position="70"/>
    </location>
</feature>
<evidence type="ECO:0000313" key="4">
    <source>
        <dbReference type="EMBL" id="MFC7081182.1"/>
    </source>
</evidence>
<evidence type="ECO:0000313" key="5">
    <source>
        <dbReference type="Proteomes" id="UP001596407"/>
    </source>
</evidence>
<keyword evidence="1 2" id="KW-0238">DNA-binding</keyword>
<dbReference type="InterPro" id="IPR001647">
    <property type="entry name" value="HTH_TetR"/>
</dbReference>
<proteinExistence type="predicted"/>
<evidence type="ECO:0000256" key="2">
    <source>
        <dbReference type="PROSITE-ProRule" id="PRU00335"/>
    </source>
</evidence>
<dbReference type="PROSITE" id="PS50977">
    <property type="entry name" value="HTH_TETR_2"/>
    <property type="match status" value="1"/>
</dbReference>
<dbReference type="AlphaFoldDB" id="A0ABD5WPQ8"/>
<dbReference type="RefSeq" id="WP_276280898.1">
    <property type="nucleotide sequence ID" value="NZ_CP119809.1"/>
</dbReference>
<dbReference type="GO" id="GO:0003677">
    <property type="term" value="F:DNA binding"/>
    <property type="evidence" value="ECO:0007669"/>
    <property type="project" value="UniProtKB-UniRule"/>
</dbReference>
<dbReference type="SUPFAM" id="SSF46689">
    <property type="entry name" value="Homeodomain-like"/>
    <property type="match status" value="1"/>
</dbReference>
<dbReference type="PANTHER" id="PTHR30055">
    <property type="entry name" value="HTH-TYPE TRANSCRIPTIONAL REGULATOR RUTR"/>
    <property type="match status" value="1"/>
</dbReference>
<evidence type="ECO:0000256" key="1">
    <source>
        <dbReference type="ARBA" id="ARBA00023125"/>
    </source>
</evidence>
<sequence length="209" mass="23887">MRGFDADERERIRGRLRETGRDLFARYGLDKTTIADLTDPAGIANGTFYRFYDSKEQLYFEILREEGERLAEDIIADSFETHDDPEAAIVAFLTLLCEEIETNPLVRRLVVDDDLSRLMAQFSDEQLREEQAESLSYVVPYVEKWQAEGRLREDDPEVLAGVMGVVKFAAYHKDDFHSEEFYRAVRDALVETIAAGLTRSSGTDPTSDN</sequence>
<dbReference type="PANTHER" id="PTHR30055:SF226">
    <property type="entry name" value="HTH-TYPE TRANSCRIPTIONAL REGULATOR PKSA"/>
    <property type="match status" value="1"/>
</dbReference>
<feature type="DNA-binding region" description="H-T-H motif" evidence="2">
    <location>
        <begin position="33"/>
        <end position="52"/>
    </location>
</feature>
<dbReference type="InterPro" id="IPR036271">
    <property type="entry name" value="Tet_transcr_reg_TetR-rel_C_sf"/>
</dbReference>
<accession>A0ABD5WPQ8</accession>
<gene>
    <name evidence="4" type="ORF">ACFQJ6_14830</name>
</gene>
<dbReference type="Gene3D" id="1.10.357.10">
    <property type="entry name" value="Tetracycline Repressor, domain 2"/>
    <property type="match status" value="1"/>
</dbReference>
<reference evidence="4 5" key="1">
    <citation type="journal article" date="2019" name="Int. J. Syst. Evol. Microbiol.">
        <title>The Global Catalogue of Microorganisms (GCM) 10K type strain sequencing project: providing services to taxonomists for standard genome sequencing and annotation.</title>
        <authorList>
            <consortium name="The Broad Institute Genomics Platform"/>
            <consortium name="The Broad Institute Genome Sequencing Center for Infectious Disease"/>
            <person name="Wu L."/>
            <person name="Ma J."/>
        </authorList>
    </citation>
    <scope>NUCLEOTIDE SEQUENCE [LARGE SCALE GENOMIC DNA]</scope>
    <source>
        <strain evidence="4 5">DT72</strain>
    </source>
</reference>
<name>A0ABD5WPQ8_9EURY</name>
<evidence type="ECO:0000259" key="3">
    <source>
        <dbReference type="PROSITE" id="PS50977"/>
    </source>
</evidence>
<dbReference type="GeneID" id="79302073"/>